<keyword evidence="7 8" id="KW-0503">Monooxygenase</keyword>
<dbReference type="GO" id="GO:0050660">
    <property type="term" value="F:flavin adenine dinucleotide binding"/>
    <property type="evidence" value="ECO:0007669"/>
    <property type="project" value="InterPro"/>
</dbReference>
<dbReference type="EMBL" id="KQ414617">
    <property type="protein sequence ID" value="KOC68206.1"/>
    <property type="molecule type" value="Genomic_DNA"/>
</dbReference>
<dbReference type="InterPro" id="IPR020946">
    <property type="entry name" value="Flavin_mOase-like"/>
</dbReference>
<evidence type="ECO:0000256" key="8">
    <source>
        <dbReference type="RuleBase" id="RU361177"/>
    </source>
</evidence>
<dbReference type="InterPro" id="IPR050346">
    <property type="entry name" value="FMO-like"/>
</dbReference>
<dbReference type="Pfam" id="PF00743">
    <property type="entry name" value="FMO-like"/>
    <property type="match status" value="1"/>
</dbReference>
<dbReference type="OrthoDB" id="66881at2759"/>
<evidence type="ECO:0000256" key="7">
    <source>
        <dbReference type="ARBA" id="ARBA00023033"/>
    </source>
</evidence>
<dbReference type="AlphaFoldDB" id="A0A0L7RBR9"/>
<reference evidence="9 10" key="1">
    <citation type="submission" date="2015-07" db="EMBL/GenBank/DDBJ databases">
        <title>The genome of Habropoda laboriosa.</title>
        <authorList>
            <person name="Pan H."/>
            <person name="Kapheim K."/>
        </authorList>
    </citation>
    <scope>NUCLEOTIDE SEQUENCE [LARGE SCALE GENOMIC DNA]</scope>
    <source>
        <strain evidence="9">0110345459</strain>
    </source>
</reference>
<dbReference type="InterPro" id="IPR036188">
    <property type="entry name" value="FAD/NAD-bd_sf"/>
</dbReference>
<keyword evidence="6 8" id="KW-0560">Oxidoreductase</keyword>
<protein>
    <recommendedName>
        <fullName evidence="8">Flavin-containing monooxygenase</fullName>
        <ecNumber evidence="8">1.-.-.-</ecNumber>
    </recommendedName>
</protein>
<keyword evidence="5" id="KW-0521">NADP</keyword>
<evidence type="ECO:0000256" key="1">
    <source>
        <dbReference type="ARBA" id="ARBA00001974"/>
    </source>
</evidence>
<dbReference type="FunFam" id="3.50.50.60:FF:000138">
    <property type="entry name" value="Flavin-containing monooxygenase"/>
    <property type="match status" value="1"/>
</dbReference>
<keyword evidence="10" id="KW-1185">Reference proteome</keyword>
<evidence type="ECO:0000313" key="9">
    <source>
        <dbReference type="EMBL" id="KOC68206.1"/>
    </source>
</evidence>
<organism evidence="9 10">
    <name type="scientific">Habropoda laboriosa</name>
    <dbReference type="NCBI Taxonomy" id="597456"/>
    <lineage>
        <taxon>Eukaryota</taxon>
        <taxon>Metazoa</taxon>
        <taxon>Ecdysozoa</taxon>
        <taxon>Arthropoda</taxon>
        <taxon>Hexapoda</taxon>
        <taxon>Insecta</taxon>
        <taxon>Pterygota</taxon>
        <taxon>Neoptera</taxon>
        <taxon>Endopterygota</taxon>
        <taxon>Hymenoptera</taxon>
        <taxon>Apocrita</taxon>
        <taxon>Aculeata</taxon>
        <taxon>Apoidea</taxon>
        <taxon>Anthophila</taxon>
        <taxon>Apidae</taxon>
        <taxon>Habropoda</taxon>
    </lineage>
</organism>
<evidence type="ECO:0000256" key="4">
    <source>
        <dbReference type="ARBA" id="ARBA00022827"/>
    </source>
</evidence>
<gene>
    <name evidence="9" type="ORF">WH47_03364</name>
</gene>
<dbReference type="SUPFAM" id="SSF51905">
    <property type="entry name" value="FAD/NAD(P)-binding domain"/>
    <property type="match status" value="1"/>
</dbReference>
<evidence type="ECO:0000256" key="6">
    <source>
        <dbReference type="ARBA" id="ARBA00023002"/>
    </source>
</evidence>
<dbReference type="STRING" id="597456.A0A0L7RBR9"/>
<evidence type="ECO:0000256" key="2">
    <source>
        <dbReference type="ARBA" id="ARBA00009183"/>
    </source>
</evidence>
<name>A0A0L7RBR9_9HYME</name>
<evidence type="ECO:0000256" key="5">
    <source>
        <dbReference type="ARBA" id="ARBA00022857"/>
    </source>
</evidence>
<dbReference type="PIRSF" id="PIRSF000332">
    <property type="entry name" value="FMO"/>
    <property type="match status" value="1"/>
</dbReference>
<evidence type="ECO:0000313" key="10">
    <source>
        <dbReference type="Proteomes" id="UP000053825"/>
    </source>
</evidence>
<accession>A0A0L7RBR9</accession>
<proteinExistence type="inferred from homology"/>
<comment type="similarity">
    <text evidence="2 8">Belongs to the FMO family.</text>
</comment>
<dbReference type="PRINTS" id="PR00370">
    <property type="entry name" value="FMOXYGENASE"/>
</dbReference>
<sequence length="364" mass="41890">MKIAVIGAGSAGLAALRHSTSDIFDNEVICYERTAQVGGTWVYTEESGVDQYGLPIHTSMYKSLRTNLPKEVMGYPDYPIPDVPECFIYRTQILDFLNSYCDHFQIRQYIRFLHNVELVKPIDGDRKWLVRVKDLRKNIVTVESFDAVMVCNGHFSNPNIPEIKGQDIFQGQQLHSHDYRVPEVFSDKTVVIVGAGPSGFDLVLEIVKTAKKTIFSHHIQAENGIPFPANIIQKPDVKELTERSVLFEDSSSESIDAIFYCVRFVLQLWSGKKKFPSKEDMLKDENEELKSRTNEGVPKKYFHVIKDRQHVYLEDLAKIANIKTFPPVISNIFVDCYTRVFNNILEYRNAKYKILDEHNFVRLI</sequence>
<dbReference type="GO" id="GO:0050661">
    <property type="term" value="F:NADP binding"/>
    <property type="evidence" value="ECO:0007669"/>
    <property type="project" value="InterPro"/>
</dbReference>
<keyword evidence="3 8" id="KW-0285">Flavoprotein</keyword>
<dbReference type="InterPro" id="IPR000960">
    <property type="entry name" value="Flavin_mOase"/>
</dbReference>
<keyword evidence="4 8" id="KW-0274">FAD</keyword>
<dbReference type="Gene3D" id="3.50.50.60">
    <property type="entry name" value="FAD/NAD(P)-binding domain"/>
    <property type="match status" value="3"/>
</dbReference>
<dbReference type="EC" id="1.-.-.-" evidence="8"/>
<dbReference type="GO" id="GO:0004499">
    <property type="term" value="F:N,N-dimethylaniline monooxygenase activity"/>
    <property type="evidence" value="ECO:0007669"/>
    <property type="project" value="InterPro"/>
</dbReference>
<evidence type="ECO:0000256" key="3">
    <source>
        <dbReference type="ARBA" id="ARBA00022630"/>
    </source>
</evidence>
<dbReference type="Proteomes" id="UP000053825">
    <property type="component" value="Unassembled WGS sequence"/>
</dbReference>
<dbReference type="PANTHER" id="PTHR23023">
    <property type="entry name" value="DIMETHYLANILINE MONOOXYGENASE"/>
    <property type="match status" value="1"/>
</dbReference>
<comment type="cofactor">
    <cofactor evidence="1 8">
        <name>FAD</name>
        <dbReference type="ChEBI" id="CHEBI:57692"/>
    </cofactor>
</comment>